<keyword evidence="6" id="KW-1185">Reference proteome</keyword>
<proteinExistence type="predicted"/>
<dbReference type="GO" id="GO:0003700">
    <property type="term" value="F:DNA-binding transcription factor activity"/>
    <property type="evidence" value="ECO:0007669"/>
    <property type="project" value="TreeGrafter"/>
</dbReference>
<reference evidence="5" key="1">
    <citation type="submission" date="2020-09" db="EMBL/GenBank/DDBJ databases">
        <title>A novel bacterium of genus Mangrovicoccus, isolated from South China Sea.</title>
        <authorList>
            <person name="Huang H."/>
            <person name="Mo K."/>
            <person name="Hu Y."/>
        </authorList>
    </citation>
    <scope>NUCLEOTIDE SEQUENCE</scope>
    <source>
        <strain evidence="5">HB182678</strain>
    </source>
</reference>
<dbReference type="RefSeq" id="WP_193179706.1">
    <property type="nucleotide sequence ID" value="NZ_JACVXA010000007.1"/>
</dbReference>
<dbReference type="Proteomes" id="UP000609121">
    <property type="component" value="Unassembled WGS sequence"/>
</dbReference>
<dbReference type="EMBL" id="JACVXA010000007">
    <property type="protein sequence ID" value="MBE3637286.1"/>
    <property type="molecule type" value="Genomic_DNA"/>
</dbReference>
<evidence type="ECO:0000256" key="2">
    <source>
        <dbReference type="ARBA" id="ARBA00023125"/>
    </source>
</evidence>
<dbReference type="GO" id="GO:0000976">
    <property type="term" value="F:transcription cis-regulatory region binding"/>
    <property type="evidence" value="ECO:0007669"/>
    <property type="project" value="TreeGrafter"/>
</dbReference>
<dbReference type="CDD" id="cd01392">
    <property type="entry name" value="HTH_LacI"/>
    <property type="match status" value="1"/>
</dbReference>
<dbReference type="PROSITE" id="PS50932">
    <property type="entry name" value="HTH_LACI_2"/>
    <property type="match status" value="1"/>
</dbReference>
<organism evidence="5 6">
    <name type="scientific">Mangrovicoccus algicola</name>
    <dbReference type="NCBI Taxonomy" id="2771008"/>
    <lineage>
        <taxon>Bacteria</taxon>
        <taxon>Pseudomonadati</taxon>
        <taxon>Pseudomonadota</taxon>
        <taxon>Alphaproteobacteria</taxon>
        <taxon>Rhodobacterales</taxon>
        <taxon>Paracoccaceae</taxon>
        <taxon>Mangrovicoccus</taxon>
    </lineage>
</organism>
<accession>A0A8J6Z7B7</accession>
<dbReference type="SMART" id="SM00354">
    <property type="entry name" value="HTH_LACI"/>
    <property type="match status" value="1"/>
</dbReference>
<dbReference type="SUPFAM" id="SSF53822">
    <property type="entry name" value="Periplasmic binding protein-like I"/>
    <property type="match status" value="1"/>
</dbReference>
<dbReference type="InterPro" id="IPR010982">
    <property type="entry name" value="Lambda_DNA-bd_dom_sf"/>
</dbReference>
<keyword evidence="3" id="KW-0804">Transcription</keyword>
<evidence type="ECO:0000256" key="3">
    <source>
        <dbReference type="ARBA" id="ARBA00023163"/>
    </source>
</evidence>
<gene>
    <name evidence="5" type="ORF">ICN82_03605</name>
</gene>
<dbReference type="Pfam" id="PF13377">
    <property type="entry name" value="Peripla_BP_3"/>
    <property type="match status" value="1"/>
</dbReference>
<dbReference type="InterPro" id="IPR046335">
    <property type="entry name" value="LacI/GalR-like_sensor"/>
</dbReference>
<evidence type="ECO:0000313" key="5">
    <source>
        <dbReference type="EMBL" id="MBE3637286.1"/>
    </source>
</evidence>
<dbReference type="Gene3D" id="1.10.260.40">
    <property type="entry name" value="lambda repressor-like DNA-binding domains"/>
    <property type="match status" value="1"/>
</dbReference>
<evidence type="ECO:0000259" key="4">
    <source>
        <dbReference type="PROSITE" id="PS50932"/>
    </source>
</evidence>
<dbReference type="Gene3D" id="3.40.50.2300">
    <property type="match status" value="2"/>
</dbReference>
<evidence type="ECO:0000313" key="6">
    <source>
        <dbReference type="Proteomes" id="UP000609121"/>
    </source>
</evidence>
<dbReference type="AlphaFoldDB" id="A0A8J6Z7B7"/>
<sequence>MSLKNIAQAAGVSVSTVSRALQGSSRISEEKRREILEIARAQGYIDTRLRKATQAGLHSIVLAMPEAMLQASETNFTSWRILETLRRECASRGIRVDPVISPGDRLDPDRVMAGIAGSDAEAIVVHFDENPALIGRLAEEGRPSVLLFGLDPSSRISSVGIGNTYATALGAQHLLDLGHRDILLLSWPGRFTIRRREAGFREAMREAGIGDAGMRILRLPGFAPEDVDRGFGAWLAEQGPRLPVTAVLCLSDNIAIRAMQCLRRAGIDVPGEVSVMGFDDSFAGQMSDPPLSSIRPPLEDIAITALEELELALRRPGSHLARRIELGCQISHRDSCAAPRGPA</sequence>
<name>A0A8J6Z7B7_9RHOB</name>
<protein>
    <submittedName>
        <fullName evidence="5">LacI family DNA-binding transcriptional regulator</fullName>
    </submittedName>
</protein>
<comment type="caution">
    <text evidence="5">The sequence shown here is derived from an EMBL/GenBank/DDBJ whole genome shotgun (WGS) entry which is preliminary data.</text>
</comment>
<dbReference type="Pfam" id="PF00356">
    <property type="entry name" value="LacI"/>
    <property type="match status" value="1"/>
</dbReference>
<dbReference type="SUPFAM" id="SSF47413">
    <property type="entry name" value="lambda repressor-like DNA-binding domains"/>
    <property type="match status" value="1"/>
</dbReference>
<keyword evidence="1" id="KW-0805">Transcription regulation</keyword>
<dbReference type="PANTHER" id="PTHR30146:SF109">
    <property type="entry name" value="HTH-TYPE TRANSCRIPTIONAL REGULATOR GALS"/>
    <property type="match status" value="1"/>
</dbReference>
<dbReference type="InterPro" id="IPR000843">
    <property type="entry name" value="HTH_LacI"/>
</dbReference>
<dbReference type="PANTHER" id="PTHR30146">
    <property type="entry name" value="LACI-RELATED TRANSCRIPTIONAL REPRESSOR"/>
    <property type="match status" value="1"/>
</dbReference>
<keyword evidence="2 5" id="KW-0238">DNA-binding</keyword>
<feature type="domain" description="HTH lacI-type" evidence="4">
    <location>
        <begin position="1"/>
        <end position="55"/>
    </location>
</feature>
<dbReference type="CDD" id="cd06267">
    <property type="entry name" value="PBP1_LacI_sugar_binding-like"/>
    <property type="match status" value="1"/>
</dbReference>
<evidence type="ECO:0000256" key="1">
    <source>
        <dbReference type="ARBA" id="ARBA00023015"/>
    </source>
</evidence>
<dbReference type="InterPro" id="IPR028082">
    <property type="entry name" value="Peripla_BP_I"/>
</dbReference>